<dbReference type="Pfam" id="PF00107">
    <property type="entry name" value="ADH_zinc_N"/>
    <property type="match status" value="1"/>
</dbReference>
<dbReference type="Pfam" id="PF16884">
    <property type="entry name" value="ADH_N_2"/>
    <property type="match status" value="1"/>
</dbReference>
<name>A0ABT2JZ46_9ACTN</name>
<dbReference type="InterPro" id="IPR036291">
    <property type="entry name" value="NAD(P)-bd_dom_sf"/>
</dbReference>
<keyword evidence="1" id="KW-0560">Oxidoreductase</keyword>
<evidence type="ECO:0000259" key="2">
    <source>
        <dbReference type="SMART" id="SM00829"/>
    </source>
</evidence>
<feature type="domain" description="Enoyl reductase (ER)" evidence="2">
    <location>
        <begin position="36"/>
        <end position="348"/>
    </location>
</feature>
<dbReference type="InterPro" id="IPR041694">
    <property type="entry name" value="ADH_N_2"/>
</dbReference>
<dbReference type="EMBL" id="JAJAGO010000012">
    <property type="protein sequence ID" value="MCT2593181.1"/>
    <property type="molecule type" value="Genomic_DNA"/>
</dbReference>
<dbReference type="SUPFAM" id="SSF51735">
    <property type="entry name" value="NAD(P)-binding Rossmann-fold domains"/>
    <property type="match status" value="1"/>
</dbReference>
<proteinExistence type="predicted"/>
<dbReference type="PANTHER" id="PTHR43205:SF7">
    <property type="entry name" value="PROSTAGLANDIN REDUCTASE 1"/>
    <property type="match status" value="1"/>
</dbReference>
<organism evidence="3 4">
    <name type="scientific">Streptomyces gossypii</name>
    <dbReference type="NCBI Taxonomy" id="2883101"/>
    <lineage>
        <taxon>Bacteria</taxon>
        <taxon>Bacillati</taxon>
        <taxon>Actinomycetota</taxon>
        <taxon>Actinomycetes</taxon>
        <taxon>Kitasatosporales</taxon>
        <taxon>Streptomycetaceae</taxon>
        <taxon>Streptomyces</taxon>
    </lineage>
</organism>
<accession>A0ABT2JZ46</accession>
<dbReference type="InterPro" id="IPR011032">
    <property type="entry name" value="GroES-like_sf"/>
</dbReference>
<dbReference type="Gene3D" id="3.40.50.720">
    <property type="entry name" value="NAD(P)-binding Rossmann-like Domain"/>
    <property type="match status" value="1"/>
</dbReference>
<keyword evidence="4" id="KW-1185">Reference proteome</keyword>
<dbReference type="CDD" id="cd05288">
    <property type="entry name" value="PGDH"/>
    <property type="match status" value="1"/>
</dbReference>
<reference evidence="3 4" key="1">
    <citation type="submission" date="2021-10" db="EMBL/GenBank/DDBJ databases">
        <title>Streptomyces gossypii sp. nov., isolated from soil collected from cotton field.</title>
        <authorList>
            <person name="Ge X."/>
            <person name="Chen X."/>
            <person name="Liu W."/>
        </authorList>
    </citation>
    <scope>NUCLEOTIDE SEQUENCE [LARGE SCALE GENOMIC DNA]</scope>
    <source>
        <strain evidence="3 4">N2-109</strain>
    </source>
</reference>
<dbReference type="SMART" id="SM00829">
    <property type="entry name" value="PKS_ER"/>
    <property type="match status" value="1"/>
</dbReference>
<dbReference type="Gene3D" id="3.90.180.10">
    <property type="entry name" value="Medium-chain alcohol dehydrogenases, catalytic domain"/>
    <property type="match status" value="1"/>
</dbReference>
<dbReference type="InterPro" id="IPR045010">
    <property type="entry name" value="MDR_fam"/>
</dbReference>
<gene>
    <name evidence="3" type="ORF">LHJ74_25295</name>
</gene>
<comment type="caution">
    <text evidence="3">The sequence shown here is derived from an EMBL/GenBank/DDBJ whole genome shotgun (WGS) entry which is preliminary data.</text>
</comment>
<protein>
    <submittedName>
        <fullName evidence="3">NADP-dependent oxidoreductase</fullName>
    </submittedName>
</protein>
<dbReference type="RefSeq" id="WP_260220531.1">
    <property type="nucleotide sequence ID" value="NZ_JAJAGO010000012.1"/>
</dbReference>
<evidence type="ECO:0000313" key="3">
    <source>
        <dbReference type="EMBL" id="MCT2593181.1"/>
    </source>
</evidence>
<dbReference type="InterPro" id="IPR020843">
    <property type="entry name" value="ER"/>
</dbReference>
<dbReference type="SUPFAM" id="SSF50129">
    <property type="entry name" value="GroES-like"/>
    <property type="match status" value="1"/>
</dbReference>
<sequence>MSSTAHVPAHDAHDPAGVPATHREVRLAARPEGAFSVDNLRVVEASVPVAGPGQVLVRNRFMSVAAVMLTLMRDSADLPMPLYVPGEVLWGPAIGEVITSDAPGLNPGDLVEHSAGWREYAALDAADAQSLDLDSLPDVAAHLSQGFTAWLGVVRAAEVRPGDTVFVSGAAGGVGSLAGQFARLHGAARVIGSTSSQRKADQLTKELGYDAVVLRGAEPIVDQLREAAPEGIDAVFDNVGGEQLTAALALANRGARIAVVGMLSTQASGGTSTPTEIDTATLVSRGITLRGIAGIDHLDALPQWAEEFGRGLREGTLTVPHVRLSGIEEAPRALDELLRGRHVGAVLVEL</sequence>
<dbReference type="Proteomes" id="UP001156389">
    <property type="component" value="Unassembled WGS sequence"/>
</dbReference>
<dbReference type="InterPro" id="IPR013149">
    <property type="entry name" value="ADH-like_C"/>
</dbReference>
<evidence type="ECO:0000313" key="4">
    <source>
        <dbReference type="Proteomes" id="UP001156389"/>
    </source>
</evidence>
<evidence type="ECO:0000256" key="1">
    <source>
        <dbReference type="ARBA" id="ARBA00023002"/>
    </source>
</evidence>
<dbReference type="PANTHER" id="PTHR43205">
    <property type="entry name" value="PROSTAGLANDIN REDUCTASE"/>
    <property type="match status" value="1"/>
</dbReference>